<feature type="compositionally biased region" description="Pro residues" evidence="1">
    <location>
        <begin position="244"/>
        <end position="265"/>
    </location>
</feature>
<feature type="compositionally biased region" description="Low complexity" evidence="1">
    <location>
        <begin position="267"/>
        <end position="281"/>
    </location>
</feature>
<proteinExistence type="predicted"/>
<evidence type="ECO:0000256" key="1">
    <source>
        <dbReference type="SAM" id="MobiDB-lite"/>
    </source>
</evidence>
<feature type="compositionally biased region" description="Pro residues" evidence="1">
    <location>
        <begin position="324"/>
        <end position="356"/>
    </location>
</feature>
<sequence>MAANRPAETMSALEYSISWVQRLSIPVPCGPLTPEQIATIPPNQPPATDPHLVLDPASAFSLRLGEELAALDRHACDQNEHHQHLQARYAVLKRTRIAVIEAARTAFEAEQARLEQERRDREERAREENERLLRAEAERREREERERLQRQEQERQEQERREQERREHEERERARAASFTHSIQPGNTAPADQPPKINYSEFEHGSSPSNAWDQTASTPSDDLWRQYGGQRPPAAGVAAAAAAGPPPTTATPQAPNPYAPTPGPGSTPGYPSYPSPYSAQPSRPPQPSPYGATAGYPPASGSSPYPGAGGPPSAHPGYPHRPGASPPGSQPSPGGPYAPIPGSHPSPGGPYAPTPGPNASSSPGYPPYPGAPSAGGVPPHARPNPYPGAGSGPAPYAGGPPGTGASPSGPGTFSGGPYPSQGNAPPYVAGGSPYGAGGGAGGAGGPYGQHPPGGPPAAPYGGPQPVAGAAARVSRDRVLARLSPVQQQMFLQMEPVGYDAGPLGEAIALLHPNPSPGSRADYDHLVTLLDLYGQLDELNIYQPRARDPSRPLTEDQLLEHYRFLLKAIIDYKYDLSQVADMLLALG</sequence>
<feature type="compositionally biased region" description="Low complexity" evidence="1">
    <location>
        <begin position="232"/>
        <end position="243"/>
    </location>
</feature>
<feature type="compositionally biased region" description="Gly residues" evidence="1">
    <location>
        <begin position="432"/>
        <end position="447"/>
    </location>
</feature>
<dbReference type="AlphaFoldDB" id="A0A058Z6L4"/>
<organism evidence="2">
    <name type="scientific">Fonticula alba</name>
    <name type="common">Slime mold</name>
    <dbReference type="NCBI Taxonomy" id="691883"/>
    <lineage>
        <taxon>Eukaryota</taxon>
        <taxon>Rotosphaerida</taxon>
        <taxon>Fonticulaceae</taxon>
        <taxon>Fonticula</taxon>
    </lineage>
</organism>
<dbReference type="OMA" id="LEWHIKY"/>
<dbReference type="GeneID" id="20528092"/>
<reference evidence="2" key="1">
    <citation type="submission" date="2013-04" db="EMBL/GenBank/DDBJ databases">
        <title>The Genome Sequence of Fonticula alba ATCC 38817.</title>
        <authorList>
            <consortium name="The Broad Institute Genomics Platform"/>
            <person name="Russ C."/>
            <person name="Cuomo C."/>
            <person name="Burger G."/>
            <person name="Gray M.W."/>
            <person name="Holland P.W.H."/>
            <person name="King N."/>
            <person name="Lang F.B.F."/>
            <person name="Roger A.J."/>
            <person name="Ruiz-Trillo I."/>
            <person name="Brown M."/>
            <person name="Walker B."/>
            <person name="Young S."/>
            <person name="Zeng Q."/>
            <person name="Gargeya S."/>
            <person name="Fitzgerald M."/>
            <person name="Haas B."/>
            <person name="Abouelleil A."/>
            <person name="Allen A.W."/>
            <person name="Alvarado L."/>
            <person name="Arachchi H.M."/>
            <person name="Berlin A.M."/>
            <person name="Chapman S.B."/>
            <person name="Gainer-Dewar J."/>
            <person name="Goldberg J."/>
            <person name="Griggs A."/>
            <person name="Gujja S."/>
            <person name="Hansen M."/>
            <person name="Howarth C."/>
            <person name="Imamovic A."/>
            <person name="Ireland A."/>
            <person name="Larimer J."/>
            <person name="McCowan C."/>
            <person name="Murphy C."/>
            <person name="Pearson M."/>
            <person name="Poon T.W."/>
            <person name="Priest M."/>
            <person name="Roberts A."/>
            <person name="Saif S."/>
            <person name="Shea T."/>
            <person name="Sisk P."/>
            <person name="Sykes S."/>
            <person name="Wortman J."/>
            <person name="Nusbaum C."/>
            <person name="Birren B."/>
        </authorList>
    </citation>
    <scope>NUCLEOTIDE SEQUENCE [LARGE SCALE GENOMIC DNA]</scope>
    <source>
        <strain evidence="2">ATCC 38817</strain>
    </source>
</reference>
<feature type="region of interest" description="Disordered" evidence="1">
    <location>
        <begin position="138"/>
        <end position="469"/>
    </location>
</feature>
<protein>
    <submittedName>
        <fullName evidence="2">Uncharacterized protein</fullName>
    </submittedName>
</protein>
<dbReference type="EMBL" id="KB932205">
    <property type="protein sequence ID" value="KCV69900.1"/>
    <property type="molecule type" value="Genomic_DNA"/>
</dbReference>
<feature type="compositionally biased region" description="Low complexity" evidence="1">
    <location>
        <begin position="289"/>
        <end position="323"/>
    </location>
</feature>
<evidence type="ECO:0000313" key="2">
    <source>
        <dbReference type="EMBL" id="KCV69900.1"/>
    </source>
</evidence>
<gene>
    <name evidence="2" type="ORF">H696_03367</name>
</gene>
<feature type="compositionally biased region" description="Polar residues" evidence="1">
    <location>
        <begin position="206"/>
        <end position="220"/>
    </location>
</feature>
<feature type="compositionally biased region" description="Basic and acidic residues" evidence="1">
    <location>
        <begin position="138"/>
        <end position="175"/>
    </location>
</feature>
<keyword evidence="3" id="KW-1185">Reference proteome</keyword>
<accession>A0A058Z6L4</accession>
<dbReference type="RefSeq" id="XP_009495506.1">
    <property type="nucleotide sequence ID" value="XM_009497231.1"/>
</dbReference>
<name>A0A058Z6L4_FONAL</name>
<dbReference type="STRING" id="691883.A0A058Z6L4"/>
<feature type="compositionally biased region" description="Low complexity" evidence="1">
    <location>
        <begin position="459"/>
        <end position="469"/>
    </location>
</feature>
<dbReference type="Proteomes" id="UP000030693">
    <property type="component" value="Unassembled WGS sequence"/>
</dbReference>
<feature type="compositionally biased region" description="Low complexity" evidence="1">
    <location>
        <begin position="392"/>
        <end position="431"/>
    </location>
</feature>
<evidence type="ECO:0000313" key="3">
    <source>
        <dbReference type="Proteomes" id="UP000030693"/>
    </source>
</evidence>